<protein>
    <submittedName>
        <fullName evidence="2">Uncharacterized protein</fullName>
    </submittedName>
</protein>
<dbReference type="Proteomes" id="UP000265515">
    <property type="component" value="Unassembled WGS sequence"/>
</dbReference>
<dbReference type="Gramene" id="GBG86571">
    <property type="protein sequence ID" value="GBG86571"/>
    <property type="gene ID" value="CBR_g41633"/>
</dbReference>
<proteinExistence type="predicted"/>
<accession>A0A388LWC4</accession>
<evidence type="ECO:0000256" key="1">
    <source>
        <dbReference type="SAM" id="MobiDB-lite"/>
    </source>
</evidence>
<feature type="compositionally biased region" description="Basic and acidic residues" evidence="1">
    <location>
        <begin position="91"/>
        <end position="105"/>
    </location>
</feature>
<organism evidence="2 3">
    <name type="scientific">Chara braunii</name>
    <name type="common">Braun's stonewort</name>
    <dbReference type="NCBI Taxonomy" id="69332"/>
    <lineage>
        <taxon>Eukaryota</taxon>
        <taxon>Viridiplantae</taxon>
        <taxon>Streptophyta</taxon>
        <taxon>Charophyceae</taxon>
        <taxon>Charales</taxon>
        <taxon>Characeae</taxon>
        <taxon>Chara</taxon>
    </lineage>
</organism>
<feature type="compositionally biased region" description="Basic and acidic residues" evidence="1">
    <location>
        <begin position="9"/>
        <end position="60"/>
    </location>
</feature>
<feature type="region of interest" description="Disordered" evidence="1">
    <location>
        <begin position="1"/>
        <end position="115"/>
    </location>
</feature>
<gene>
    <name evidence="2" type="ORF">CBR_g41633</name>
</gene>
<reference evidence="2 3" key="1">
    <citation type="journal article" date="2018" name="Cell">
        <title>The Chara Genome: Secondary Complexity and Implications for Plant Terrestrialization.</title>
        <authorList>
            <person name="Nishiyama T."/>
            <person name="Sakayama H."/>
            <person name="Vries J.D."/>
            <person name="Buschmann H."/>
            <person name="Saint-Marcoux D."/>
            <person name="Ullrich K.K."/>
            <person name="Haas F.B."/>
            <person name="Vanderstraeten L."/>
            <person name="Becker D."/>
            <person name="Lang D."/>
            <person name="Vosolsobe S."/>
            <person name="Rombauts S."/>
            <person name="Wilhelmsson P.K.I."/>
            <person name="Janitza P."/>
            <person name="Kern R."/>
            <person name="Heyl A."/>
            <person name="Rumpler F."/>
            <person name="Villalobos L.I.A.C."/>
            <person name="Clay J.M."/>
            <person name="Skokan R."/>
            <person name="Toyoda A."/>
            <person name="Suzuki Y."/>
            <person name="Kagoshima H."/>
            <person name="Schijlen E."/>
            <person name="Tajeshwar N."/>
            <person name="Catarino B."/>
            <person name="Hetherington A.J."/>
            <person name="Saltykova A."/>
            <person name="Bonnot C."/>
            <person name="Breuninger H."/>
            <person name="Symeonidi A."/>
            <person name="Radhakrishnan G.V."/>
            <person name="Van Nieuwerburgh F."/>
            <person name="Deforce D."/>
            <person name="Chang C."/>
            <person name="Karol K.G."/>
            <person name="Hedrich R."/>
            <person name="Ulvskov P."/>
            <person name="Glockner G."/>
            <person name="Delwiche C.F."/>
            <person name="Petrasek J."/>
            <person name="Van de Peer Y."/>
            <person name="Friml J."/>
            <person name="Beilby M."/>
            <person name="Dolan L."/>
            <person name="Kohara Y."/>
            <person name="Sugano S."/>
            <person name="Fujiyama A."/>
            <person name="Delaux P.-M."/>
            <person name="Quint M."/>
            <person name="TheiBen G."/>
            <person name="Hagemann M."/>
            <person name="Harholt J."/>
            <person name="Dunand C."/>
            <person name="Zachgo S."/>
            <person name="Langdale J."/>
            <person name="Maumus F."/>
            <person name="Straeten D.V.D."/>
            <person name="Gould S.B."/>
            <person name="Rensing S.A."/>
        </authorList>
    </citation>
    <scope>NUCLEOTIDE SEQUENCE [LARGE SCALE GENOMIC DNA]</scope>
    <source>
        <strain evidence="2 3">S276</strain>
    </source>
</reference>
<name>A0A388LWC4_CHABU</name>
<evidence type="ECO:0000313" key="2">
    <source>
        <dbReference type="EMBL" id="GBG86571.1"/>
    </source>
</evidence>
<comment type="caution">
    <text evidence="2">The sequence shown here is derived from an EMBL/GenBank/DDBJ whole genome shotgun (WGS) entry which is preliminary data.</text>
</comment>
<sequence>MSDGSSPRADVEMREKVDEEGDLEKGDSTERQVGKDKEQGTEQRTAEIEKTTRPSYRDVLRNQAPKGISKKKKQVVKGKTGGGGKGKKQWKLREKGTEGLGKERPTSSSKGSEGRLRVWAPSGITRGMLGHDGSNGEVGGVGGDVEMASGVGDLDDGGGGDELFDGIEGILVAFVPSEGFVLAVELMERVRDVGEVADKGELVPKGDELGSMNPFSRSSWSCLFISLAYGTESWYGGRQGGEWPSSKSMMWDTPRSGGNPTGKESRKTSLNSLRMEVRVELEGGGLVGFVSWEQVLGTLAIKDKAIVGGVRVRVSHVKELVRGDGAWGGEIGEIGNVDGCVTDFGEGGVGGGSLVGFVRWEQVLGTLAIKDKAIVGGVRVRASHVKELARGDGAWGGTGAVNSSEEVVEVVEVVSSEAMLWKKRGRGGVDRRTTRVGMQLGWSKKVRGNTRVIAEVAIVRRHPRGWRDGVVVGYLRVGKMKIPLLVVTNNLSENISESPVRDLGLTIRLRMVRRGKAELGAIHLVEPSPESADKARVTVRYDAQR</sequence>
<evidence type="ECO:0000313" key="3">
    <source>
        <dbReference type="Proteomes" id="UP000265515"/>
    </source>
</evidence>
<dbReference type="AlphaFoldDB" id="A0A388LWC4"/>
<dbReference type="EMBL" id="BFEA01000570">
    <property type="protein sequence ID" value="GBG86571.1"/>
    <property type="molecule type" value="Genomic_DNA"/>
</dbReference>
<keyword evidence="3" id="KW-1185">Reference proteome</keyword>
<feature type="region of interest" description="Disordered" evidence="1">
    <location>
        <begin position="242"/>
        <end position="269"/>
    </location>
</feature>